<dbReference type="AlphaFoldDB" id="A0AAE0JAP5"/>
<dbReference type="Gene3D" id="3.40.50.300">
    <property type="entry name" value="P-loop containing nucleotide triphosphate hydrolases"/>
    <property type="match status" value="1"/>
</dbReference>
<accession>A0AAE0JAP5</accession>
<dbReference type="GO" id="GO:0016787">
    <property type="term" value="F:hydrolase activity"/>
    <property type="evidence" value="ECO:0007669"/>
    <property type="project" value="UniProtKB-KW"/>
</dbReference>
<name>A0AAE0JAP5_9PEZI</name>
<dbReference type="RefSeq" id="XP_062679410.1">
    <property type="nucleotide sequence ID" value="XM_062822604.1"/>
</dbReference>
<dbReference type="SUPFAM" id="SSF52540">
    <property type="entry name" value="P-loop containing nucleoside triphosphate hydrolases"/>
    <property type="match status" value="1"/>
</dbReference>
<evidence type="ECO:0000256" key="1">
    <source>
        <dbReference type="SAM" id="MobiDB-lite"/>
    </source>
</evidence>
<reference evidence="2" key="1">
    <citation type="journal article" date="2023" name="Mol. Phylogenet. Evol.">
        <title>Genome-scale phylogeny and comparative genomics of the fungal order Sordariales.</title>
        <authorList>
            <person name="Hensen N."/>
            <person name="Bonometti L."/>
            <person name="Westerberg I."/>
            <person name="Brannstrom I.O."/>
            <person name="Guillou S."/>
            <person name="Cros-Aarteil S."/>
            <person name="Calhoun S."/>
            <person name="Haridas S."/>
            <person name="Kuo A."/>
            <person name="Mondo S."/>
            <person name="Pangilinan J."/>
            <person name="Riley R."/>
            <person name="LaButti K."/>
            <person name="Andreopoulos B."/>
            <person name="Lipzen A."/>
            <person name="Chen C."/>
            <person name="Yan M."/>
            <person name="Daum C."/>
            <person name="Ng V."/>
            <person name="Clum A."/>
            <person name="Steindorff A."/>
            <person name="Ohm R.A."/>
            <person name="Martin F."/>
            <person name="Silar P."/>
            <person name="Natvig D.O."/>
            <person name="Lalanne C."/>
            <person name="Gautier V."/>
            <person name="Ament-Velasquez S.L."/>
            <person name="Kruys A."/>
            <person name="Hutchinson M.I."/>
            <person name="Powell A.J."/>
            <person name="Barry K."/>
            <person name="Miller A.N."/>
            <person name="Grigoriev I.V."/>
            <person name="Debuchy R."/>
            <person name="Gladieux P."/>
            <person name="Hiltunen Thoren M."/>
            <person name="Johannesson H."/>
        </authorList>
    </citation>
    <scope>NUCLEOTIDE SEQUENCE</scope>
    <source>
        <strain evidence="2">CBS 560.94</strain>
    </source>
</reference>
<dbReference type="Pfam" id="PF19798">
    <property type="entry name" value="Sulfotransfer_5"/>
    <property type="match status" value="1"/>
</dbReference>
<comment type="caution">
    <text evidence="2">The sequence shown here is derived from an EMBL/GenBank/DDBJ whole genome shotgun (WGS) entry which is preliminary data.</text>
</comment>
<dbReference type="EMBL" id="JAUEPP010000006">
    <property type="protein sequence ID" value="KAK3340468.1"/>
    <property type="molecule type" value="Genomic_DNA"/>
</dbReference>
<dbReference type="PANTHER" id="PTHR48419">
    <property type="entry name" value="SULFOTRANSFERASE DOMAIN-CONTAINING PROTEIN"/>
    <property type="match status" value="1"/>
</dbReference>
<dbReference type="Proteomes" id="UP001278500">
    <property type="component" value="Unassembled WGS sequence"/>
</dbReference>
<keyword evidence="2" id="KW-0378">Hydrolase</keyword>
<dbReference type="InterPro" id="IPR027417">
    <property type="entry name" value="P-loop_NTPase"/>
</dbReference>
<dbReference type="PANTHER" id="PTHR48419:SF1">
    <property type="entry name" value="SULFOTRANSFERASE DOMAIN-CONTAINING PROTEIN"/>
    <property type="match status" value="1"/>
</dbReference>
<evidence type="ECO:0000313" key="3">
    <source>
        <dbReference type="Proteomes" id="UP001278500"/>
    </source>
</evidence>
<reference evidence="2" key="2">
    <citation type="submission" date="2023-06" db="EMBL/GenBank/DDBJ databases">
        <authorList>
            <consortium name="Lawrence Berkeley National Laboratory"/>
            <person name="Haridas S."/>
            <person name="Hensen N."/>
            <person name="Bonometti L."/>
            <person name="Westerberg I."/>
            <person name="Brannstrom I.O."/>
            <person name="Guillou S."/>
            <person name="Cros-Aarteil S."/>
            <person name="Calhoun S."/>
            <person name="Kuo A."/>
            <person name="Mondo S."/>
            <person name="Pangilinan J."/>
            <person name="Riley R."/>
            <person name="Labutti K."/>
            <person name="Andreopoulos B."/>
            <person name="Lipzen A."/>
            <person name="Chen C."/>
            <person name="Yanf M."/>
            <person name="Daum C."/>
            <person name="Ng V."/>
            <person name="Clum A."/>
            <person name="Steindorff A."/>
            <person name="Ohm R."/>
            <person name="Martin F."/>
            <person name="Silar P."/>
            <person name="Natvig D."/>
            <person name="Lalanne C."/>
            <person name="Gautier V."/>
            <person name="Ament-Velasquez S.L."/>
            <person name="Kruys A."/>
            <person name="Hutchinson M.I."/>
            <person name="Powell A.J."/>
            <person name="Barry K."/>
            <person name="Miller A.N."/>
            <person name="Grigoriev I.V."/>
            <person name="Debuchy R."/>
            <person name="Gladieux P."/>
            <person name="Thoren M.H."/>
            <person name="Johannesson H."/>
        </authorList>
    </citation>
    <scope>NUCLEOTIDE SEQUENCE</scope>
    <source>
        <strain evidence="2">CBS 560.94</strain>
    </source>
</reference>
<organism evidence="2 3">
    <name type="scientific">Neurospora tetraspora</name>
    <dbReference type="NCBI Taxonomy" id="94610"/>
    <lineage>
        <taxon>Eukaryota</taxon>
        <taxon>Fungi</taxon>
        <taxon>Dikarya</taxon>
        <taxon>Ascomycota</taxon>
        <taxon>Pezizomycotina</taxon>
        <taxon>Sordariomycetes</taxon>
        <taxon>Sordariomycetidae</taxon>
        <taxon>Sordariales</taxon>
        <taxon>Sordariaceae</taxon>
        <taxon>Neurospora</taxon>
    </lineage>
</organism>
<feature type="region of interest" description="Disordered" evidence="1">
    <location>
        <begin position="309"/>
        <end position="340"/>
    </location>
</feature>
<dbReference type="InterPro" id="IPR053226">
    <property type="entry name" value="Pyrrolopyrazine_biosynth_F"/>
</dbReference>
<protein>
    <submittedName>
        <fullName evidence="2">P-loop containing nucleoside triphosphate hydrolase protein</fullName>
    </submittedName>
</protein>
<sequence>MGSNPDRRPIFVATHPRACSTAFERVFMTRPDALTCVHEPFGDAFYYGPERPSTRYDHDEAAREKSGYSEVRYGDVMDRILKEMFENNTRVFIKDMAYYIVPPNGDRPLGPAHSLRRHPHLFADESNPTYIPTSLLMLFHWTFLIRHPRKAIPSYYRCTIPPLSKKTGFDKFMPSEAGYLELRRLFEFLHDKRIIVEESWYDTEELREVRGTMFRQMKGDSMSAWSGPDRDERLEQGPALSRQLEDTPGPVKITVIDADDLLDDPEGTLRAYCEAIGLDFDPKMLKWDDEESERTAKEAFEKWNGFHDDAIGSTELKPREHKAKTPTKEEEDKEWKEKYGEEGQKIIRETVDKNVADYEYLKKFALKPKKLEQEFTMLG</sequence>
<dbReference type="GeneID" id="87859758"/>
<feature type="compositionally biased region" description="Basic and acidic residues" evidence="1">
    <location>
        <begin position="326"/>
        <end position="340"/>
    </location>
</feature>
<keyword evidence="3" id="KW-1185">Reference proteome</keyword>
<gene>
    <name evidence="2" type="ORF">B0H65DRAFT_260340</name>
</gene>
<proteinExistence type="predicted"/>
<evidence type="ECO:0000313" key="2">
    <source>
        <dbReference type="EMBL" id="KAK3340468.1"/>
    </source>
</evidence>